<organism evidence="6 7">
    <name type="scientific">Pelodictyon luteolum</name>
    <dbReference type="NCBI Taxonomy" id="1100"/>
    <lineage>
        <taxon>Bacteria</taxon>
        <taxon>Pseudomonadati</taxon>
        <taxon>Chlorobiota</taxon>
        <taxon>Chlorobiia</taxon>
        <taxon>Chlorobiales</taxon>
        <taxon>Chlorobiaceae</taxon>
        <taxon>Chlorobium/Pelodictyon group</taxon>
        <taxon>Pelodictyon</taxon>
    </lineage>
</organism>
<gene>
    <name evidence="6" type="ORF">A3K90_08385</name>
</gene>
<dbReference type="PIRSF" id="PIRSF000090">
    <property type="entry name" value="Beta-ETF"/>
    <property type="match status" value="1"/>
</dbReference>
<dbReference type="GO" id="GO:0009055">
    <property type="term" value="F:electron transfer activity"/>
    <property type="evidence" value="ECO:0007669"/>
    <property type="project" value="InterPro"/>
</dbReference>
<reference evidence="6 7" key="1">
    <citation type="submission" date="2016-03" db="EMBL/GenBank/DDBJ databases">
        <title>Speciation and ecological success in dimly lit waters: horizontal gene transfer in a green sulfur bacteria bloom unveiled by metagenomic assembly.</title>
        <authorList>
            <person name="Llorens-Mares T."/>
            <person name="Liu Z."/>
            <person name="Allen L.Z."/>
            <person name="Rusch D.B."/>
            <person name="Craig M.T."/>
            <person name="Dupont C.L."/>
            <person name="Bryant D.A."/>
            <person name="Casamayor E.O."/>
        </authorList>
    </citation>
    <scope>NUCLEOTIDE SEQUENCE [LARGE SCALE GENOMIC DNA]</scope>
    <source>
        <strain evidence="6">CIII</strain>
    </source>
</reference>
<protein>
    <recommendedName>
        <fullName evidence="2">Electron transfer flavoprotein subunit beta</fullName>
    </recommendedName>
</protein>
<dbReference type="InterPro" id="IPR014730">
    <property type="entry name" value="ETF_a/b_N"/>
</dbReference>
<evidence type="ECO:0000256" key="4">
    <source>
        <dbReference type="ARBA" id="ARBA00022982"/>
    </source>
</evidence>
<comment type="caution">
    <text evidence="6">The sequence shown here is derived from an EMBL/GenBank/DDBJ whole genome shotgun (WGS) entry which is preliminary data.</text>
</comment>
<dbReference type="SMART" id="SM00893">
    <property type="entry name" value="ETF"/>
    <property type="match status" value="1"/>
</dbReference>
<feature type="domain" description="Electron transfer flavoprotein alpha/beta-subunit N-terminal" evidence="5">
    <location>
        <begin position="21"/>
        <end position="214"/>
    </location>
</feature>
<dbReference type="Pfam" id="PF01012">
    <property type="entry name" value="ETF"/>
    <property type="match status" value="1"/>
</dbReference>
<evidence type="ECO:0000256" key="1">
    <source>
        <dbReference type="ARBA" id="ARBA00007557"/>
    </source>
</evidence>
<evidence type="ECO:0000259" key="5">
    <source>
        <dbReference type="SMART" id="SM00893"/>
    </source>
</evidence>
<dbReference type="AlphaFoldDB" id="A0A165L6C7"/>
<comment type="similarity">
    <text evidence="1">Belongs to the ETF beta-subunit/FixA family.</text>
</comment>
<dbReference type="PANTHER" id="PTHR21294:SF8">
    <property type="entry name" value="ELECTRON TRANSFER FLAVOPROTEIN SUBUNIT BETA"/>
    <property type="match status" value="1"/>
</dbReference>
<dbReference type="CDD" id="cd01714">
    <property type="entry name" value="ETF_beta"/>
    <property type="match status" value="1"/>
</dbReference>
<evidence type="ECO:0000256" key="3">
    <source>
        <dbReference type="ARBA" id="ARBA00022448"/>
    </source>
</evidence>
<evidence type="ECO:0000313" key="7">
    <source>
        <dbReference type="Proteomes" id="UP000076481"/>
    </source>
</evidence>
<evidence type="ECO:0000313" key="6">
    <source>
        <dbReference type="EMBL" id="KZK73622.1"/>
    </source>
</evidence>
<accession>A0A165L6C7</accession>
<dbReference type="InterPro" id="IPR014729">
    <property type="entry name" value="Rossmann-like_a/b/a_fold"/>
</dbReference>
<dbReference type="Proteomes" id="UP000076481">
    <property type="component" value="Unassembled WGS sequence"/>
</dbReference>
<dbReference type="PANTHER" id="PTHR21294">
    <property type="entry name" value="ELECTRON TRANSFER FLAVOPROTEIN BETA-SUBUNIT"/>
    <property type="match status" value="1"/>
</dbReference>
<dbReference type="InterPro" id="IPR033948">
    <property type="entry name" value="ETF_beta_N"/>
</dbReference>
<dbReference type="InterPro" id="IPR012255">
    <property type="entry name" value="ETF_b"/>
</dbReference>
<keyword evidence="4" id="KW-0249">Electron transport</keyword>
<dbReference type="SUPFAM" id="SSF52402">
    <property type="entry name" value="Adenine nucleotide alpha hydrolases-like"/>
    <property type="match status" value="1"/>
</dbReference>
<proteinExistence type="inferred from homology"/>
<dbReference type="Gene3D" id="3.40.50.620">
    <property type="entry name" value="HUPs"/>
    <property type="match status" value="1"/>
</dbReference>
<dbReference type="EMBL" id="LVWG01000035">
    <property type="protein sequence ID" value="KZK73622.1"/>
    <property type="molecule type" value="Genomic_DNA"/>
</dbReference>
<keyword evidence="3" id="KW-0813">Transport</keyword>
<name>A0A165L6C7_PELLU</name>
<sequence length="249" mass="26912">MEIAVCVCLVPDTASVIGFQDNRLDMTRVSEVMNPYDEYALEEALRMREGAGGGVVRVFSVVPSEKKELLRKALAMGADRLVIVDAPHALDPWQTASALRDAFLDVYGDSMPEMVFCGRRSTDFGSGEVPGMLAALLGVPSVSAVVSLEAVPDGSFLLVREIEGGTEQLRVAVPALLSTEKGLNIPRKTSMKGVMEARKKPVDILPDRALPAPRAALSAIRPAVKRKPCHMVEGVDELVRLLNRTEGLF</sequence>
<dbReference type="RefSeq" id="WP_303682324.1">
    <property type="nucleotide sequence ID" value="NZ_LVWG01000035.1"/>
</dbReference>
<evidence type="ECO:0000256" key="2">
    <source>
        <dbReference type="ARBA" id="ARBA00016797"/>
    </source>
</evidence>